<evidence type="ECO:0000256" key="1">
    <source>
        <dbReference type="SAM" id="MobiDB-lite"/>
    </source>
</evidence>
<feature type="transmembrane region" description="Helical" evidence="2">
    <location>
        <begin position="977"/>
        <end position="1001"/>
    </location>
</feature>
<evidence type="ECO:0000256" key="2">
    <source>
        <dbReference type="SAM" id="Phobius"/>
    </source>
</evidence>
<feature type="transmembrane region" description="Helical" evidence="2">
    <location>
        <begin position="885"/>
        <end position="907"/>
    </location>
</feature>
<dbReference type="Gene3D" id="3.30.2090.10">
    <property type="entry name" value="Multidrug efflux transporter AcrB TolC docking domain, DN and DC subdomains"/>
    <property type="match status" value="2"/>
</dbReference>
<dbReference type="InterPro" id="IPR001036">
    <property type="entry name" value="Acrflvin-R"/>
</dbReference>
<reference evidence="3 4" key="1">
    <citation type="submission" date="2021-02" db="EMBL/GenBank/DDBJ databases">
        <title>De Novo genome assembly of isolated myxobacteria.</title>
        <authorList>
            <person name="Stevens D.C."/>
        </authorList>
    </citation>
    <scope>NUCLEOTIDE SEQUENCE [LARGE SCALE GENOMIC DNA]</scope>
    <source>
        <strain evidence="3 4">SCHIC003</strain>
    </source>
</reference>
<protein>
    <submittedName>
        <fullName evidence="3">Efflux RND transporter permease subunit</fullName>
    </submittedName>
</protein>
<keyword evidence="2" id="KW-0472">Membrane</keyword>
<name>A0ABX7NEB4_9BACT</name>
<keyword evidence="2" id="KW-1133">Transmembrane helix</keyword>
<feature type="transmembrane region" description="Helical" evidence="2">
    <location>
        <begin position="946"/>
        <end position="965"/>
    </location>
</feature>
<evidence type="ECO:0000313" key="3">
    <source>
        <dbReference type="EMBL" id="QSQ15736.1"/>
    </source>
</evidence>
<dbReference type="EMBL" id="CP071091">
    <property type="protein sequence ID" value="QSQ15736.1"/>
    <property type="molecule type" value="Genomic_DNA"/>
</dbReference>
<proteinExistence type="predicted"/>
<sequence length="1040" mass="112006">MSLTEACIKKPVLAWMIMAATIVFGLVAAGRIGVSQFPDVDYPTINISVSWEGANPEAVESDVIEPIEEAVTQVEGVTSIISTARQGSANITVELDLSRNVDAALQDVQAKVSQAQRQLPEDIDPPIVTKTNPEDNPIIQVGVSGPFSQQVVSDFARYRVKEKLQTVPGVGEVQMGGSLERNIRIWVDSNKLDALGLTVTDITSALQREHVELPAGRIETAGREVNVRVLGEALDLETLRKIVLREQGGQPVYLHDVALVEDGFEDVRRMARVNGTPAQGLGIKKQRGANAVAVAKGIRAELDRIQKEAPEGMDVAVRFDSTQFIEESVHEIEFELLLACILTAFVCWLFLGSLSSTMNVVLAIPMSLLGTVAVIYFLGFTLNTFTLLGLALAVGIVVDDAIMVLENIFRHAEEGKDRVRAAREGTAEITFAALAATMAVIAIFLPVVFMKGIIGKFFLQFGVTLCVAVLLSYVEAITLAPARCAQLLKTSREGRSKVGVWVDKAFTKLEHLYGRALGWALQRPWRVLAGALLILGASVFAFRALPSEFVPSQDQSRLMVRMQTAVGSSMEETNQLMQRAEAFAASRPEVLSVFALVGAGGANGGFMMLTLKPPDERMPQAEFQQVLRKELNSYPGLRAVVQDLSQQGFSSQRGFPVEFSVRGSDWDELVKASQEMREKVQASGKVVDVDTDYQVGMPELRIMPDRARAADLGVPMQAVATTINALVGGVRVGKYSTGGRRIDVRLRLMAGQRSRPEDLALLKVRTASGALVPLSTLVEQEERPALQAITRRDRERAISIFANVAPGSNQEDALATVERLAKDLPGGVRVVPGGASVAFRDSMSSLFFALFLGIGVAYMVLGAQFNSFLHPVTVLTILPLSVAGAAFALLGTGSTLNIFSMIGLLLLMGIVKKNSIILVDYALQQRELGMNAVEAMARAGPVRLRPILMTSTATMMAAVPAALALGAGSETRAPMSIAVLGGLSVSTVLSLVVVPAFYVVADRMKTRLANWRGKRPDDETGGSGQPSREGSEEPRPAAHG</sequence>
<dbReference type="PRINTS" id="PR00702">
    <property type="entry name" value="ACRIFLAVINRP"/>
</dbReference>
<dbReference type="Gene3D" id="3.30.70.1320">
    <property type="entry name" value="Multidrug efflux transporter AcrB pore domain like"/>
    <property type="match status" value="1"/>
</dbReference>
<keyword evidence="4" id="KW-1185">Reference proteome</keyword>
<dbReference type="RefSeq" id="WP_206717428.1">
    <property type="nucleotide sequence ID" value="NZ_CP071091.1"/>
</dbReference>
<feature type="transmembrane region" description="Helical" evidence="2">
    <location>
        <begin position="525"/>
        <end position="545"/>
    </location>
</feature>
<feature type="transmembrane region" description="Helical" evidence="2">
    <location>
        <begin position="846"/>
        <end position="865"/>
    </location>
</feature>
<organism evidence="3 4">
    <name type="scientific">Myxococcus landrumensis</name>
    <dbReference type="NCBI Taxonomy" id="2813577"/>
    <lineage>
        <taxon>Bacteria</taxon>
        <taxon>Pseudomonadati</taxon>
        <taxon>Myxococcota</taxon>
        <taxon>Myxococcia</taxon>
        <taxon>Myxococcales</taxon>
        <taxon>Cystobacterineae</taxon>
        <taxon>Myxococcaceae</taxon>
        <taxon>Myxococcus</taxon>
    </lineage>
</organism>
<keyword evidence="2" id="KW-0812">Transmembrane</keyword>
<dbReference type="Pfam" id="PF00873">
    <property type="entry name" value="ACR_tran"/>
    <property type="match status" value="1"/>
</dbReference>
<dbReference type="Gene3D" id="3.30.70.1440">
    <property type="entry name" value="Multidrug efflux transporter AcrB pore domain"/>
    <property type="match status" value="1"/>
</dbReference>
<dbReference type="PANTHER" id="PTHR32063">
    <property type="match status" value="1"/>
</dbReference>
<dbReference type="Gene3D" id="1.20.1640.10">
    <property type="entry name" value="Multidrug efflux transporter AcrB transmembrane domain"/>
    <property type="match status" value="2"/>
</dbReference>
<dbReference type="SUPFAM" id="SSF82714">
    <property type="entry name" value="Multidrug efflux transporter AcrB TolC docking domain, DN and DC subdomains"/>
    <property type="match status" value="2"/>
</dbReference>
<dbReference type="InterPro" id="IPR027463">
    <property type="entry name" value="AcrB_DN_DC_subdom"/>
</dbReference>
<accession>A0ABX7NEB4</accession>
<feature type="transmembrane region" description="Helical" evidence="2">
    <location>
        <begin position="334"/>
        <end position="351"/>
    </location>
</feature>
<dbReference type="PANTHER" id="PTHR32063:SF0">
    <property type="entry name" value="SWARMING MOTILITY PROTEIN SWRC"/>
    <property type="match status" value="1"/>
</dbReference>
<gene>
    <name evidence="3" type="ORF">JY572_06655</name>
</gene>
<feature type="transmembrane region" description="Helical" evidence="2">
    <location>
        <begin position="12"/>
        <end position="34"/>
    </location>
</feature>
<dbReference type="Gene3D" id="3.30.70.1430">
    <property type="entry name" value="Multidrug efflux transporter AcrB pore domain"/>
    <property type="match status" value="2"/>
</dbReference>
<feature type="region of interest" description="Disordered" evidence="1">
    <location>
        <begin position="1011"/>
        <end position="1040"/>
    </location>
</feature>
<feature type="transmembrane region" description="Helical" evidence="2">
    <location>
        <begin position="429"/>
        <end position="449"/>
    </location>
</feature>
<dbReference type="SUPFAM" id="SSF82866">
    <property type="entry name" value="Multidrug efflux transporter AcrB transmembrane domain"/>
    <property type="match status" value="2"/>
</dbReference>
<feature type="transmembrane region" description="Helical" evidence="2">
    <location>
        <begin position="358"/>
        <end position="379"/>
    </location>
</feature>
<feature type="compositionally biased region" description="Basic and acidic residues" evidence="1">
    <location>
        <begin position="1029"/>
        <end position="1040"/>
    </location>
</feature>
<feature type="transmembrane region" description="Helical" evidence="2">
    <location>
        <begin position="461"/>
        <end position="482"/>
    </location>
</feature>
<feature type="transmembrane region" description="Helical" evidence="2">
    <location>
        <begin position="590"/>
        <end position="611"/>
    </location>
</feature>
<dbReference type="Proteomes" id="UP000663090">
    <property type="component" value="Chromosome"/>
</dbReference>
<feature type="transmembrane region" description="Helical" evidence="2">
    <location>
        <begin position="385"/>
        <end position="409"/>
    </location>
</feature>
<dbReference type="SUPFAM" id="SSF82693">
    <property type="entry name" value="Multidrug efflux transporter AcrB pore domain, PN1, PN2, PC1 and PC2 subdomains"/>
    <property type="match status" value="3"/>
</dbReference>
<evidence type="ECO:0000313" key="4">
    <source>
        <dbReference type="Proteomes" id="UP000663090"/>
    </source>
</evidence>